<proteinExistence type="inferred from homology"/>
<evidence type="ECO:0000256" key="4">
    <source>
        <dbReference type="ARBA" id="ARBA00022692"/>
    </source>
</evidence>
<dbReference type="Pfam" id="PF05450">
    <property type="entry name" value="Nicastrin"/>
    <property type="match status" value="1"/>
</dbReference>
<evidence type="ECO:0000256" key="3">
    <source>
        <dbReference type="ARBA" id="ARBA00015303"/>
    </source>
</evidence>
<keyword evidence="4 10" id="KW-0812">Transmembrane</keyword>
<dbReference type="EMBL" id="KV784359">
    <property type="protein sequence ID" value="OEU15404.1"/>
    <property type="molecule type" value="Genomic_DNA"/>
</dbReference>
<evidence type="ECO:0000313" key="13">
    <source>
        <dbReference type="Proteomes" id="UP000095751"/>
    </source>
</evidence>
<dbReference type="Proteomes" id="UP000095751">
    <property type="component" value="Unassembled WGS sequence"/>
</dbReference>
<dbReference type="PANTHER" id="PTHR21092">
    <property type="entry name" value="NICASTRIN"/>
    <property type="match status" value="1"/>
</dbReference>
<dbReference type="Pfam" id="PF18266">
    <property type="entry name" value="Ncstrn_small"/>
    <property type="match status" value="1"/>
</dbReference>
<dbReference type="SUPFAM" id="SSF53187">
    <property type="entry name" value="Zn-dependent exopeptidases"/>
    <property type="match status" value="1"/>
</dbReference>
<dbReference type="GO" id="GO:0005886">
    <property type="term" value="C:plasma membrane"/>
    <property type="evidence" value="ECO:0007669"/>
    <property type="project" value="TreeGrafter"/>
</dbReference>
<dbReference type="GO" id="GO:0007219">
    <property type="term" value="P:Notch signaling pathway"/>
    <property type="evidence" value="ECO:0007669"/>
    <property type="project" value="UniProtKB-KW"/>
</dbReference>
<evidence type="ECO:0000256" key="1">
    <source>
        <dbReference type="ARBA" id="ARBA00004479"/>
    </source>
</evidence>
<evidence type="ECO:0000256" key="7">
    <source>
        <dbReference type="ARBA" id="ARBA00022989"/>
    </source>
</evidence>
<dbReference type="OrthoDB" id="10265862at2759"/>
<dbReference type="AlphaFoldDB" id="A0A1E7FB76"/>
<keyword evidence="9" id="KW-0325">Glycoprotein</keyword>
<name>A0A1E7FB76_9STRA</name>
<keyword evidence="13" id="KW-1185">Reference proteome</keyword>
<keyword evidence="8 10" id="KW-0472">Membrane</keyword>
<evidence type="ECO:0000256" key="10">
    <source>
        <dbReference type="SAM" id="Phobius"/>
    </source>
</evidence>
<dbReference type="GO" id="GO:0016485">
    <property type="term" value="P:protein processing"/>
    <property type="evidence" value="ECO:0007669"/>
    <property type="project" value="InterPro"/>
</dbReference>
<protein>
    <recommendedName>
        <fullName evidence="3">Nicastrin</fullName>
    </recommendedName>
</protein>
<feature type="domain" description="Nicastrin small lobe" evidence="11">
    <location>
        <begin position="24"/>
        <end position="175"/>
    </location>
</feature>
<comment type="similarity">
    <text evidence="2">Belongs to the nicastrin family.</text>
</comment>
<dbReference type="Gene3D" id="3.40.630.10">
    <property type="entry name" value="Zn peptidases"/>
    <property type="match status" value="1"/>
</dbReference>
<dbReference type="InterPro" id="IPR008710">
    <property type="entry name" value="Nicastrin"/>
</dbReference>
<evidence type="ECO:0000259" key="11">
    <source>
        <dbReference type="Pfam" id="PF18266"/>
    </source>
</evidence>
<gene>
    <name evidence="12" type="ORF">FRACYDRAFT_275661</name>
</gene>
<reference evidence="12 13" key="1">
    <citation type="submission" date="2016-09" db="EMBL/GenBank/DDBJ databases">
        <title>Extensive genetic diversity and differential bi-allelic expression allows diatom success in the polar Southern Ocean.</title>
        <authorList>
            <consortium name="DOE Joint Genome Institute"/>
            <person name="Mock T."/>
            <person name="Otillar R.P."/>
            <person name="Strauss J."/>
            <person name="Dupont C."/>
            <person name="Frickenhaus S."/>
            <person name="Maumus F."/>
            <person name="Mcmullan M."/>
            <person name="Sanges R."/>
            <person name="Schmutz J."/>
            <person name="Toseland A."/>
            <person name="Valas R."/>
            <person name="Veluchamy A."/>
            <person name="Ward B.J."/>
            <person name="Allen A."/>
            <person name="Barry K."/>
            <person name="Falciatore A."/>
            <person name="Ferrante M."/>
            <person name="Fortunato A.E."/>
            <person name="Gloeckner G."/>
            <person name="Gruber A."/>
            <person name="Hipkin R."/>
            <person name="Janech M."/>
            <person name="Kroth P."/>
            <person name="Leese F."/>
            <person name="Lindquist E."/>
            <person name="Lyon B.R."/>
            <person name="Martin J."/>
            <person name="Mayer C."/>
            <person name="Parker M."/>
            <person name="Quesneville H."/>
            <person name="Raymond J."/>
            <person name="Uhlig C."/>
            <person name="Valentin K.U."/>
            <person name="Worden A.Z."/>
            <person name="Armbrust E.V."/>
            <person name="Bowler C."/>
            <person name="Green B."/>
            <person name="Moulton V."/>
            <person name="Van Oosterhout C."/>
            <person name="Grigoriev I."/>
        </authorList>
    </citation>
    <scope>NUCLEOTIDE SEQUENCE [LARGE SCALE GENOMIC DNA]</scope>
    <source>
        <strain evidence="12 13">CCMP1102</strain>
    </source>
</reference>
<dbReference type="PANTHER" id="PTHR21092:SF0">
    <property type="entry name" value="NICASTRIN"/>
    <property type="match status" value="1"/>
</dbReference>
<organism evidence="12 13">
    <name type="scientific">Fragilariopsis cylindrus CCMP1102</name>
    <dbReference type="NCBI Taxonomy" id="635003"/>
    <lineage>
        <taxon>Eukaryota</taxon>
        <taxon>Sar</taxon>
        <taxon>Stramenopiles</taxon>
        <taxon>Ochrophyta</taxon>
        <taxon>Bacillariophyta</taxon>
        <taxon>Bacillariophyceae</taxon>
        <taxon>Bacillariophycidae</taxon>
        <taxon>Bacillariales</taxon>
        <taxon>Bacillariaceae</taxon>
        <taxon>Fragilariopsis</taxon>
    </lineage>
</organism>
<comment type="subcellular location">
    <subcellularLocation>
        <location evidence="1">Membrane</location>
        <topology evidence="1">Single-pass type I membrane protein</topology>
    </subcellularLocation>
</comment>
<keyword evidence="7 10" id="KW-1133">Transmembrane helix</keyword>
<evidence type="ECO:0000313" key="12">
    <source>
        <dbReference type="EMBL" id="OEU15404.1"/>
    </source>
</evidence>
<sequence>MTVIINVIVCYIRTSSFHDLQHSPCVTLYNRAGRVGCGTVDREVQSGPIYYYDGNNGVPTGGQNFVAVIEEYQMTAEVINTLVSANSNGNLKGIMVLNGTDTDTDRSNGEYASPGPIYPLGYGTPSEGISYGDNDFAWNANGDGLIHSDLYGVPMVYINEYETSYYIRNAAQDENKASVIYSEFNYYMGPDGINSKDCLKWVDTENQEWNPKCLPLGGVSVWGYAGSPPKPANDDNNSNSANTVKSAVIVGTSIDSTSMFHDLVPGSNEGASNVLATIMAAYLLGKSVDDATLDQLPNRIVFGLFEGEAYGYLGSRRFVNDVLNFQCNDQYTVRSMAKDENSDMACLYPMRPSLKFKDIGNIAAMLTVDQVGVPSGDGNLFVHNSGQTDMGSFLANVMMSSGTSYYKVAASAAENGNDGYPYPPTPLSSLLSVTGGGVDGAVLTGYDYVFTKRPPYQSHVQGTQMKLKAIASAATILARTALAAAYDNGSYDSDTASSYATNAIPELSYDDDLLVDLADCLFVNGNCKLLSKYASMEAANDRDKTGFEIGSGTALGQPPNYYVSIYHMNNGQPFVKVGSKVYGSYDGDDYGKSSGDSIGMQPKMLQQALRNMLHTFLGQGSSMVDGDGNKVSPKSCSSAAKCKDISYCSTDADSATCSADKLCVCQRGFYHIALDEAVDPTPNKSTGFFDISSDDAGVSALWTEPFWASSVGVNMYRYTDSNAGWFVLASGAIFSGFCFFLVVLLKVGMKKEKLY</sequence>
<evidence type="ECO:0000256" key="5">
    <source>
        <dbReference type="ARBA" id="ARBA00022729"/>
    </source>
</evidence>
<dbReference type="InterPro" id="IPR041084">
    <property type="entry name" value="Ncstrn_small"/>
</dbReference>
<feature type="transmembrane region" description="Helical" evidence="10">
    <location>
        <begin position="723"/>
        <end position="745"/>
    </location>
</feature>
<evidence type="ECO:0000256" key="2">
    <source>
        <dbReference type="ARBA" id="ARBA00007717"/>
    </source>
</evidence>
<evidence type="ECO:0000256" key="9">
    <source>
        <dbReference type="ARBA" id="ARBA00023180"/>
    </source>
</evidence>
<evidence type="ECO:0000256" key="6">
    <source>
        <dbReference type="ARBA" id="ARBA00022976"/>
    </source>
</evidence>
<dbReference type="KEGG" id="fcy:FRACYDRAFT_275661"/>
<keyword evidence="6" id="KW-0914">Notch signaling pathway</keyword>
<accession>A0A1E7FB76</accession>
<keyword evidence="5" id="KW-0732">Signal</keyword>
<evidence type="ECO:0000256" key="8">
    <source>
        <dbReference type="ARBA" id="ARBA00023136"/>
    </source>
</evidence>
<dbReference type="InParanoid" id="A0A1E7FB76"/>